<feature type="transmembrane region" description="Helical" evidence="8">
    <location>
        <begin position="475"/>
        <end position="500"/>
    </location>
</feature>
<dbReference type="Pfam" id="PF07690">
    <property type="entry name" value="MFS_1"/>
    <property type="match status" value="1"/>
</dbReference>
<evidence type="ECO:0000256" key="7">
    <source>
        <dbReference type="SAM" id="MobiDB-lite"/>
    </source>
</evidence>
<dbReference type="NCBIfam" id="TIGR00711">
    <property type="entry name" value="efflux_EmrB"/>
    <property type="match status" value="1"/>
</dbReference>
<keyword evidence="6 8" id="KW-0472">Membrane</keyword>
<dbReference type="InterPro" id="IPR011701">
    <property type="entry name" value="MFS"/>
</dbReference>
<dbReference type="InterPro" id="IPR036259">
    <property type="entry name" value="MFS_trans_sf"/>
</dbReference>
<evidence type="ECO:0000256" key="5">
    <source>
        <dbReference type="ARBA" id="ARBA00022989"/>
    </source>
</evidence>
<sequence length="682" mass="70210">MGRHVAQQRERNERQGSGIVLVMTALLLAVVPAALDQTIVATALPAVVGDLGGLNHLSWVITAYLLAVTASAPLWGRLGDRYGRKNLFLACILVFLAGSALCGAAQSMPQLIGFRALQGIGGGGLMALAMAIVGDIAPPRERGGYRGLFGASFGAAAVAGPLLGGLFVDHLSWRWVFYINLPLGLLAFTAVLLALPAAAGGRGRRRIDYAGTLLPAGAAVCLTLVAAWGGGLYPWTSPMVLGLVGAAAVLAVLWFAGARRSADPVMPLELFTHRTVVAGAAVLACAGFAMMGAMAYLPLFLQAVHGYSPTASGLHLLPMVLGMLVTAVASGRLVTYTGRYTAYPVAGMAVVAVALGLLSTLGPQTPGALMSLYLLLLGCGLGVVMQVVLTAVQNAVDFRDLGAATSTGTFFRSIGGSIGTAVFGSVLAVRLAADLRERAAGADLPQGVSVERLETDPGALDALAPGTQADLLNAYAGAVGTVFLSTVPVAGAAVVFALLLKEVPLRSTIATPDLDEALPPVATAREPLDRVEAAAYRAAGAAEPRRMYERLAAAAGVELSPAACWTVTHIAATGALPGADLARLCRRPEAGLVPVHEELHRADLLAESGDGAWRLNGNGRAVALRLVGAQERAVRTALADLSEKDRSELAGVLRDVARDSLGDEEDAALAAEGPRLRPVRGR</sequence>
<evidence type="ECO:0000256" key="6">
    <source>
        <dbReference type="ARBA" id="ARBA00023136"/>
    </source>
</evidence>
<feature type="transmembrane region" description="Helical" evidence="8">
    <location>
        <begin position="20"/>
        <end position="44"/>
    </location>
</feature>
<organism evidence="10 11">
    <name type="scientific">Streptomonospora halophila</name>
    <dbReference type="NCBI Taxonomy" id="427369"/>
    <lineage>
        <taxon>Bacteria</taxon>
        <taxon>Bacillati</taxon>
        <taxon>Actinomycetota</taxon>
        <taxon>Actinomycetes</taxon>
        <taxon>Streptosporangiales</taxon>
        <taxon>Nocardiopsidaceae</taxon>
        <taxon>Streptomonospora</taxon>
    </lineage>
</organism>
<feature type="transmembrane region" description="Helical" evidence="8">
    <location>
        <begin position="112"/>
        <end position="133"/>
    </location>
</feature>
<reference evidence="11" key="1">
    <citation type="journal article" date="2019" name="Int. J. Syst. Evol. Microbiol.">
        <title>The Global Catalogue of Microorganisms (GCM) 10K type strain sequencing project: providing services to taxonomists for standard genome sequencing and annotation.</title>
        <authorList>
            <consortium name="The Broad Institute Genomics Platform"/>
            <consortium name="The Broad Institute Genome Sequencing Center for Infectious Disease"/>
            <person name="Wu L."/>
            <person name="Ma J."/>
        </authorList>
    </citation>
    <scope>NUCLEOTIDE SEQUENCE [LARGE SCALE GENOMIC DNA]</scope>
    <source>
        <strain evidence="11">JCM 18123</strain>
    </source>
</reference>
<name>A0ABP9GEG9_9ACTN</name>
<feature type="transmembrane region" description="Helical" evidence="8">
    <location>
        <begin position="316"/>
        <end position="335"/>
    </location>
</feature>
<feature type="transmembrane region" description="Helical" evidence="8">
    <location>
        <begin position="235"/>
        <end position="256"/>
    </location>
</feature>
<dbReference type="Proteomes" id="UP001499993">
    <property type="component" value="Unassembled WGS sequence"/>
</dbReference>
<evidence type="ECO:0000256" key="4">
    <source>
        <dbReference type="ARBA" id="ARBA00022692"/>
    </source>
</evidence>
<dbReference type="InterPro" id="IPR036388">
    <property type="entry name" value="WH-like_DNA-bd_sf"/>
</dbReference>
<dbReference type="PANTHER" id="PTHR23501">
    <property type="entry name" value="MAJOR FACILITATOR SUPERFAMILY"/>
    <property type="match status" value="1"/>
</dbReference>
<dbReference type="Gene3D" id="1.10.10.10">
    <property type="entry name" value="Winged helix-like DNA-binding domain superfamily/Winged helix DNA-binding domain"/>
    <property type="match status" value="1"/>
</dbReference>
<feature type="transmembrane region" description="Helical" evidence="8">
    <location>
        <begin position="410"/>
        <end position="433"/>
    </location>
</feature>
<comment type="caution">
    <text evidence="10">The sequence shown here is derived from an EMBL/GenBank/DDBJ whole genome shotgun (WGS) entry which is preliminary data.</text>
</comment>
<proteinExistence type="predicted"/>
<feature type="domain" description="Major facilitator superfamily (MFS) profile" evidence="9">
    <location>
        <begin position="22"/>
        <end position="505"/>
    </location>
</feature>
<feature type="transmembrane region" description="Helical" evidence="8">
    <location>
        <begin position="87"/>
        <end position="106"/>
    </location>
</feature>
<feature type="transmembrane region" description="Helical" evidence="8">
    <location>
        <begin position="276"/>
        <end position="296"/>
    </location>
</feature>
<keyword evidence="3" id="KW-1003">Cell membrane</keyword>
<feature type="transmembrane region" description="Helical" evidence="8">
    <location>
        <begin position="145"/>
        <end position="163"/>
    </location>
</feature>
<evidence type="ECO:0000256" key="1">
    <source>
        <dbReference type="ARBA" id="ARBA00004651"/>
    </source>
</evidence>
<feature type="transmembrane region" description="Helical" evidence="8">
    <location>
        <begin position="207"/>
        <end position="229"/>
    </location>
</feature>
<feature type="transmembrane region" description="Helical" evidence="8">
    <location>
        <begin position="56"/>
        <end position="75"/>
    </location>
</feature>
<protein>
    <submittedName>
        <fullName evidence="10">MFS transporter</fullName>
    </submittedName>
</protein>
<feature type="transmembrane region" description="Helical" evidence="8">
    <location>
        <begin position="342"/>
        <end position="362"/>
    </location>
</feature>
<dbReference type="RefSeq" id="WP_345556550.1">
    <property type="nucleotide sequence ID" value="NZ_BAABIK010000010.1"/>
</dbReference>
<evidence type="ECO:0000259" key="9">
    <source>
        <dbReference type="PROSITE" id="PS50850"/>
    </source>
</evidence>
<evidence type="ECO:0000313" key="11">
    <source>
        <dbReference type="Proteomes" id="UP001499993"/>
    </source>
</evidence>
<dbReference type="PROSITE" id="PS50850">
    <property type="entry name" value="MFS"/>
    <property type="match status" value="1"/>
</dbReference>
<dbReference type="CDD" id="cd17502">
    <property type="entry name" value="MFS_Azr1_MDR_like"/>
    <property type="match status" value="1"/>
</dbReference>
<evidence type="ECO:0000256" key="2">
    <source>
        <dbReference type="ARBA" id="ARBA00022448"/>
    </source>
</evidence>
<keyword evidence="5 8" id="KW-1133">Transmembrane helix</keyword>
<dbReference type="PANTHER" id="PTHR23501:SF197">
    <property type="entry name" value="COMD"/>
    <property type="match status" value="1"/>
</dbReference>
<keyword evidence="11" id="KW-1185">Reference proteome</keyword>
<dbReference type="Gene3D" id="1.20.1250.20">
    <property type="entry name" value="MFS general substrate transporter like domains"/>
    <property type="match status" value="1"/>
</dbReference>
<gene>
    <name evidence="10" type="ORF">GCM10023224_22580</name>
</gene>
<dbReference type="PRINTS" id="PR01036">
    <property type="entry name" value="TCRTETB"/>
</dbReference>
<dbReference type="EMBL" id="BAABIK010000010">
    <property type="protein sequence ID" value="GAA4940353.1"/>
    <property type="molecule type" value="Genomic_DNA"/>
</dbReference>
<dbReference type="Gene3D" id="1.20.1720.10">
    <property type="entry name" value="Multidrug resistance protein D"/>
    <property type="match status" value="1"/>
</dbReference>
<dbReference type="SUPFAM" id="SSF103473">
    <property type="entry name" value="MFS general substrate transporter"/>
    <property type="match status" value="2"/>
</dbReference>
<feature type="transmembrane region" description="Helical" evidence="8">
    <location>
        <begin position="368"/>
        <end position="389"/>
    </location>
</feature>
<keyword evidence="4 8" id="KW-0812">Transmembrane</keyword>
<accession>A0ABP9GEG9</accession>
<feature type="transmembrane region" description="Helical" evidence="8">
    <location>
        <begin position="175"/>
        <end position="195"/>
    </location>
</feature>
<evidence type="ECO:0000256" key="3">
    <source>
        <dbReference type="ARBA" id="ARBA00022475"/>
    </source>
</evidence>
<comment type="subcellular location">
    <subcellularLocation>
        <location evidence="1">Cell membrane</location>
        <topology evidence="1">Multi-pass membrane protein</topology>
    </subcellularLocation>
</comment>
<feature type="region of interest" description="Disordered" evidence="7">
    <location>
        <begin position="663"/>
        <end position="682"/>
    </location>
</feature>
<evidence type="ECO:0000256" key="8">
    <source>
        <dbReference type="SAM" id="Phobius"/>
    </source>
</evidence>
<dbReference type="InterPro" id="IPR020846">
    <property type="entry name" value="MFS_dom"/>
</dbReference>
<keyword evidence="2" id="KW-0813">Transport</keyword>
<dbReference type="InterPro" id="IPR004638">
    <property type="entry name" value="EmrB-like"/>
</dbReference>
<evidence type="ECO:0000313" key="10">
    <source>
        <dbReference type="EMBL" id="GAA4940353.1"/>
    </source>
</evidence>